<evidence type="ECO:0000256" key="2">
    <source>
        <dbReference type="ARBA" id="ARBA00004496"/>
    </source>
</evidence>
<evidence type="ECO:0000256" key="4">
    <source>
        <dbReference type="ARBA" id="ARBA00022490"/>
    </source>
</evidence>
<keyword evidence="9 15" id="KW-0418">Kinase</keyword>
<dbReference type="Gene3D" id="1.20.1270.250">
    <property type="match status" value="1"/>
</dbReference>
<comment type="subcellular location">
    <subcellularLocation>
        <location evidence="2">Cytoplasm</location>
    </subcellularLocation>
    <subcellularLocation>
        <location evidence="1">Nucleus</location>
    </subcellularLocation>
</comment>
<dbReference type="SUPFAM" id="SSF56112">
    <property type="entry name" value="Protein kinase-like (PK-like)"/>
    <property type="match status" value="1"/>
</dbReference>
<evidence type="ECO:0000256" key="10">
    <source>
        <dbReference type="ARBA" id="ARBA00022840"/>
    </source>
</evidence>
<dbReference type="PROSITE" id="PS00108">
    <property type="entry name" value="PROTEIN_KINASE_ST"/>
    <property type="match status" value="1"/>
</dbReference>
<keyword evidence="16" id="KW-1185">Reference proteome</keyword>
<dbReference type="GO" id="GO:0033209">
    <property type="term" value="P:tumor necrosis factor-mediated signaling pathway"/>
    <property type="evidence" value="ECO:0007669"/>
    <property type="project" value="TreeGrafter"/>
</dbReference>
<evidence type="ECO:0000256" key="3">
    <source>
        <dbReference type="ARBA" id="ARBA00012442"/>
    </source>
</evidence>
<dbReference type="GO" id="GO:0005634">
    <property type="term" value="C:nucleus"/>
    <property type="evidence" value="ECO:0007669"/>
    <property type="project" value="UniProtKB-SubCell"/>
</dbReference>
<name>A0A8T0E8T9_ARGBR</name>
<evidence type="ECO:0000256" key="7">
    <source>
        <dbReference type="ARBA" id="ARBA00022679"/>
    </source>
</evidence>
<dbReference type="Pfam" id="PF18397">
    <property type="entry name" value="IKBKB_SDD"/>
    <property type="match status" value="1"/>
</dbReference>
<comment type="catalytic activity">
    <reaction evidence="12">
        <text>L-seryl-[I-kappa-B protein] + ATP = O-phospho-L-seryl-[I-kappa-B protein] + ADP + H(+)</text>
        <dbReference type="Rhea" id="RHEA:19073"/>
        <dbReference type="Rhea" id="RHEA-COMP:13698"/>
        <dbReference type="Rhea" id="RHEA-COMP:13699"/>
        <dbReference type="ChEBI" id="CHEBI:15378"/>
        <dbReference type="ChEBI" id="CHEBI:29999"/>
        <dbReference type="ChEBI" id="CHEBI:30616"/>
        <dbReference type="ChEBI" id="CHEBI:83421"/>
        <dbReference type="ChEBI" id="CHEBI:456216"/>
        <dbReference type="EC" id="2.7.11.10"/>
    </reaction>
</comment>
<dbReference type="EMBL" id="JABXBU010002230">
    <property type="protein sequence ID" value="KAF8767797.1"/>
    <property type="molecule type" value="Genomic_DNA"/>
</dbReference>
<keyword evidence="11" id="KW-0539">Nucleus</keyword>
<dbReference type="GO" id="GO:0045944">
    <property type="term" value="P:positive regulation of transcription by RNA polymerase II"/>
    <property type="evidence" value="ECO:0007669"/>
    <property type="project" value="TreeGrafter"/>
</dbReference>
<feature type="region of interest" description="Disordered" evidence="13">
    <location>
        <begin position="670"/>
        <end position="703"/>
    </location>
</feature>
<dbReference type="EC" id="2.7.11.10" evidence="3"/>
<evidence type="ECO:0000256" key="11">
    <source>
        <dbReference type="ARBA" id="ARBA00023242"/>
    </source>
</evidence>
<dbReference type="AlphaFoldDB" id="A0A8T0E8T9"/>
<dbReference type="InterPro" id="IPR011009">
    <property type="entry name" value="Kinase-like_dom_sf"/>
</dbReference>
<dbReference type="InterPro" id="IPR000719">
    <property type="entry name" value="Prot_kinase_dom"/>
</dbReference>
<keyword evidence="7" id="KW-0808">Transferase</keyword>
<dbReference type="InterPro" id="IPR046375">
    <property type="entry name" value="IKBKB_SDD_sf"/>
</dbReference>
<evidence type="ECO:0000256" key="9">
    <source>
        <dbReference type="ARBA" id="ARBA00022777"/>
    </source>
</evidence>
<evidence type="ECO:0000256" key="8">
    <source>
        <dbReference type="ARBA" id="ARBA00022741"/>
    </source>
</evidence>
<dbReference type="InterPro" id="IPR041185">
    <property type="entry name" value="IKBKB_SDD"/>
</dbReference>
<dbReference type="FunFam" id="1.10.510.10:FF:000147">
    <property type="entry name" value="Inhibitor of nuclear factor kappa-B kinase subunit beta"/>
    <property type="match status" value="1"/>
</dbReference>
<keyword evidence="8" id="KW-0547">Nucleotide-binding</keyword>
<accession>A0A8T0E8T9</accession>
<protein>
    <recommendedName>
        <fullName evidence="3">IkappaB kinase</fullName>
        <ecNumber evidence="3">2.7.11.10</ecNumber>
    </recommendedName>
</protein>
<evidence type="ECO:0000256" key="12">
    <source>
        <dbReference type="ARBA" id="ARBA00048789"/>
    </source>
</evidence>
<dbReference type="Gene3D" id="1.10.510.10">
    <property type="entry name" value="Transferase(Phosphotransferase) domain 1"/>
    <property type="match status" value="1"/>
</dbReference>
<dbReference type="PANTHER" id="PTHR22969">
    <property type="entry name" value="IKB KINASE"/>
    <property type="match status" value="1"/>
</dbReference>
<dbReference type="GO" id="GO:0008385">
    <property type="term" value="C:IkappaB kinase complex"/>
    <property type="evidence" value="ECO:0007669"/>
    <property type="project" value="TreeGrafter"/>
</dbReference>
<evidence type="ECO:0000256" key="1">
    <source>
        <dbReference type="ARBA" id="ARBA00004123"/>
    </source>
</evidence>
<reference evidence="15" key="1">
    <citation type="journal article" date="2020" name="bioRxiv">
        <title>Chromosome-level reference genome of the European wasp spider Argiope bruennichi: a resource for studies on range expansion and evolutionary adaptation.</title>
        <authorList>
            <person name="Sheffer M.M."/>
            <person name="Hoppe A."/>
            <person name="Krehenwinkel H."/>
            <person name="Uhl G."/>
            <person name="Kuss A.W."/>
            <person name="Jensen L."/>
            <person name="Jensen C."/>
            <person name="Gillespie R.G."/>
            <person name="Hoff K.J."/>
            <person name="Prost S."/>
        </authorList>
    </citation>
    <scope>NUCLEOTIDE SEQUENCE</scope>
</reference>
<dbReference type="SMART" id="SM00220">
    <property type="entry name" value="S_TKc"/>
    <property type="match status" value="1"/>
</dbReference>
<comment type="caution">
    <text evidence="15">The sequence shown here is derived from an EMBL/GenBank/DDBJ whole genome shotgun (WGS) entry which is preliminary data.</text>
</comment>
<evidence type="ECO:0000256" key="13">
    <source>
        <dbReference type="SAM" id="MobiDB-lite"/>
    </source>
</evidence>
<sequence length="809" mass="92943">MSTDYPLEEIGQWKKEKVLGAGGFGYVVLWRHKVTNETIALKECRWGHDPMMTPKHRNHWKLEVDMMSRLNHPNIVTAIAVPPELDVPSTELPVLAMEYCSNGDLRKLLNRPENCCGLKEKHVRLIMKHISSAVNYLHSRKIIHRDLKPENIVIQDQNGNIVYKLIDLGYAKELDQGSFCTSFVGTLQYLAPELFMSQKYTCTVDYWSLGLVTHEIITGSRPFLPDKSPAEWIPIIKRKDSTVIRAFLDADKNIIFSNEISPFHHICSLFKSDMERWLQSMLEWDPKKRGRFNDGSAFAFLEEIFDKKISLVFCVDTLKLYSFLVNETMSLEEFYKQLELDSKIPVNQQEIYFPDGRTPNPEKGAIQFMSDMEEEELVIFLFHKNESSSSVSSLSSTVIPNDVENMMRNPHDKVDYLSQRSVWSQAVFLSHQEFSLVNRLVQAFKANLMNLLTKTSYTRKCISRMTAEMNKLLAKSALFKNSLEQDIKSYEKQYENGGFSSETLSQDWKNTLENLKKVDILRQKIVNLEACTSSLCSQTMELQKLPYARSKLITALEDVHQKILESYAELRKRSSDERRIPHDNTEIVRLLCLCLQHSHTHTQEVVSHIKTIKQVKRDIDDSLPQINNVLKEISDWDFQIDSWQARRQQALWKVIDALLEKAHNVERSISPLELSSSPQPTLLKKHSNSPGSSLLSKGLTDVGARNIPDSPRLSTLLRTPPIITPPAWQSRLESLTLSSSFSNGDGALPKMRFNPTSMTNNSMASLSEILTKTTEDSRRVKRENETLVESFQNLMEVLKSYQEDQTNQN</sequence>
<dbReference type="PROSITE" id="PS50011">
    <property type="entry name" value="PROTEIN_KINASE_DOM"/>
    <property type="match status" value="1"/>
</dbReference>
<evidence type="ECO:0000313" key="16">
    <source>
        <dbReference type="Proteomes" id="UP000807504"/>
    </source>
</evidence>
<dbReference type="Proteomes" id="UP000807504">
    <property type="component" value="Unassembled WGS sequence"/>
</dbReference>
<keyword evidence="10" id="KW-0067">ATP-binding</keyword>
<keyword evidence="6" id="KW-0597">Phosphoprotein</keyword>
<evidence type="ECO:0000313" key="15">
    <source>
        <dbReference type="EMBL" id="KAF8767797.1"/>
    </source>
</evidence>
<keyword evidence="5" id="KW-0723">Serine/threonine-protein kinase</keyword>
<proteinExistence type="predicted"/>
<evidence type="ECO:0000259" key="14">
    <source>
        <dbReference type="PROSITE" id="PS50011"/>
    </source>
</evidence>
<dbReference type="GO" id="GO:0008384">
    <property type="term" value="F:IkappaB kinase activity"/>
    <property type="evidence" value="ECO:0007669"/>
    <property type="project" value="UniProtKB-EC"/>
</dbReference>
<dbReference type="Pfam" id="PF00069">
    <property type="entry name" value="Pkinase"/>
    <property type="match status" value="1"/>
</dbReference>
<keyword evidence="4" id="KW-0963">Cytoplasm</keyword>
<organism evidence="15 16">
    <name type="scientific">Argiope bruennichi</name>
    <name type="common">Wasp spider</name>
    <name type="synonym">Aranea bruennichi</name>
    <dbReference type="NCBI Taxonomy" id="94029"/>
    <lineage>
        <taxon>Eukaryota</taxon>
        <taxon>Metazoa</taxon>
        <taxon>Ecdysozoa</taxon>
        <taxon>Arthropoda</taxon>
        <taxon>Chelicerata</taxon>
        <taxon>Arachnida</taxon>
        <taxon>Araneae</taxon>
        <taxon>Araneomorphae</taxon>
        <taxon>Entelegynae</taxon>
        <taxon>Araneoidea</taxon>
        <taxon>Araneidae</taxon>
        <taxon>Argiope</taxon>
    </lineage>
</organism>
<dbReference type="InterPro" id="IPR051180">
    <property type="entry name" value="IKK"/>
</dbReference>
<dbReference type="InterPro" id="IPR008271">
    <property type="entry name" value="Ser/Thr_kinase_AS"/>
</dbReference>
<dbReference type="PANTHER" id="PTHR22969:SF17">
    <property type="entry name" value="INHIBITOR OF NUCLEAR FACTOR KAPPA-B KINASE SUBUNIT BETA"/>
    <property type="match status" value="1"/>
</dbReference>
<evidence type="ECO:0000256" key="5">
    <source>
        <dbReference type="ARBA" id="ARBA00022527"/>
    </source>
</evidence>
<dbReference type="GO" id="GO:0005524">
    <property type="term" value="F:ATP binding"/>
    <property type="evidence" value="ECO:0007669"/>
    <property type="project" value="UniProtKB-KW"/>
</dbReference>
<feature type="domain" description="Protein kinase" evidence="14">
    <location>
        <begin position="13"/>
        <end position="301"/>
    </location>
</feature>
<reference evidence="15" key="2">
    <citation type="submission" date="2020-06" db="EMBL/GenBank/DDBJ databases">
        <authorList>
            <person name="Sheffer M."/>
        </authorList>
    </citation>
    <scope>NUCLEOTIDE SEQUENCE</scope>
</reference>
<evidence type="ECO:0000256" key="6">
    <source>
        <dbReference type="ARBA" id="ARBA00022553"/>
    </source>
</evidence>
<dbReference type="Gene3D" id="3.10.20.90">
    <property type="entry name" value="Phosphatidylinositol 3-kinase Catalytic Subunit, Chain A, domain 1"/>
    <property type="match status" value="1"/>
</dbReference>
<gene>
    <name evidence="15" type="ORF">HNY73_020693</name>
</gene>